<dbReference type="PANTHER" id="PTHR46289:SF19">
    <property type="entry name" value="ZINC FINGER MYM-TYPE CONTAINING 1"/>
    <property type="match status" value="1"/>
</dbReference>
<dbReference type="EMBL" id="GGMS01002014">
    <property type="protein sequence ID" value="MBY71217.1"/>
    <property type="molecule type" value="Transcribed_RNA"/>
</dbReference>
<dbReference type="InterPro" id="IPR052958">
    <property type="entry name" value="IFN-induced_PKR_regulator"/>
</dbReference>
<keyword evidence="3" id="KW-1185">Reference proteome</keyword>
<evidence type="ECO:0000259" key="1">
    <source>
        <dbReference type="Pfam" id="PF05699"/>
    </source>
</evidence>
<sequence length="234" mass="27183">MNGFESSKIKANEIVDIMNINKTFKKKRLRKTKKQFDYENSDEINDDPEKNFRTFYFNVIADGALSSFNERFNQFQIYNNNFSFLYNISELRKITNDDLMKICLNLQNYLSDGDSYDIVASELYEELLVFRHTVKEDSTPIGALSFLKTMPGSFTAFPNIVISLRILLTITITSASAERSFSKLKIIKNYLRNTMSQKRLTELAMIAIENEVANTLDFKNVIELFASKKSRKKF</sequence>
<dbReference type="RefSeq" id="XP_025408890.1">
    <property type="nucleotide sequence ID" value="XM_025553105.1"/>
</dbReference>
<dbReference type="InterPro" id="IPR012337">
    <property type="entry name" value="RNaseH-like_sf"/>
</dbReference>
<dbReference type="InterPro" id="IPR008906">
    <property type="entry name" value="HATC_C_dom"/>
</dbReference>
<name>A0A2S2Q0C0_9HEMI</name>
<proteinExistence type="predicted"/>
<dbReference type="AlphaFoldDB" id="A0A2S2Q0C0"/>
<accession>A0A2S2Q0C0</accession>
<dbReference type="Proteomes" id="UP000694846">
    <property type="component" value="Unplaced"/>
</dbReference>
<gene>
    <name evidence="2" type="primary">ZMYM1_76</name>
    <name evidence="4" type="synonym">LOC112682492</name>
    <name evidence="2" type="ORF">g.120443</name>
</gene>
<reference evidence="2" key="1">
    <citation type="submission" date="2018-04" db="EMBL/GenBank/DDBJ databases">
        <title>Transcriptome assembly of Sipha flava.</title>
        <authorList>
            <person name="Scully E.D."/>
            <person name="Geib S.M."/>
            <person name="Palmer N.A."/>
            <person name="Koch K."/>
            <person name="Bradshaw J."/>
            <person name="Heng-Moss T."/>
            <person name="Sarath G."/>
        </authorList>
    </citation>
    <scope>NUCLEOTIDE SEQUENCE</scope>
</reference>
<reference evidence="4" key="2">
    <citation type="submission" date="2025-04" db="UniProtKB">
        <authorList>
            <consortium name="RefSeq"/>
        </authorList>
    </citation>
    <scope>IDENTIFICATION</scope>
    <source>
        <tissue evidence="4">Whole body</tissue>
    </source>
</reference>
<dbReference type="Pfam" id="PF05699">
    <property type="entry name" value="Dimer_Tnp_hAT"/>
    <property type="match status" value="1"/>
</dbReference>
<organism evidence="2">
    <name type="scientific">Sipha flava</name>
    <name type="common">yellow sugarcane aphid</name>
    <dbReference type="NCBI Taxonomy" id="143950"/>
    <lineage>
        <taxon>Eukaryota</taxon>
        <taxon>Metazoa</taxon>
        <taxon>Ecdysozoa</taxon>
        <taxon>Arthropoda</taxon>
        <taxon>Hexapoda</taxon>
        <taxon>Insecta</taxon>
        <taxon>Pterygota</taxon>
        <taxon>Neoptera</taxon>
        <taxon>Paraneoptera</taxon>
        <taxon>Hemiptera</taxon>
        <taxon>Sternorrhyncha</taxon>
        <taxon>Aphidomorpha</taxon>
        <taxon>Aphidoidea</taxon>
        <taxon>Aphididae</taxon>
        <taxon>Sipha</taxon>
    </lineage>
</organism>
<evidence type="ECO:0000313" key="3">
    <source>
        <dbReference type="Proteomes" id="UP000694846"/>
    </source>
</evidence>
<evidence type="ECO:0000313" key="4">
    <source>
        <dbReference type="RefSeq" id="XP_025408890.1"/>
    </source>
</evidence>
<feature type="domain" description="HAT C-terminal dimerisation" evidence="1">
    <location>
        <begin position="128"/>
        <end position="211"/>
    </location>
</feature>
<dbReference type="GO" id="GO:0046983">
    <property type="term" value="F:protein dimerization activity"/>
    <property type="evidence" value="ECO:0007669"/>
    <property type="project" value="InterPro"/>
</dbReference>
<dbReference type="SUPFAM" id="SSF53098">
    <property type="entry name" value="Ribonuclease H-like"/>
    <property type="match status" value="1"/>
</dbReference>
<evidence type="ECO:0000313" key="2">
    <source>
        <dbReference type="EMBL" id="MBY71217.1"/>
    </source>
</evidence>
<dbReference type="OrthoDB" id="6613385at2759"/>
<protein>
    <submittedName>
        <fullName evidence="4">52 kDa repressor of the inhibitor of the protein kinase-like</fullName>
    </submittedName>
    <submittedName>
        <fullName evidence="2">Zinc finger MYM-type protein 1</fullName>
    </submittedName>
</protein>
<dbReference type="PANTHER" id="PTHR46289">
    <property type="entry name" value="52 KDA REPRESSOR OF THE INHIBITOR OF THE PROTEIN KINASE-LIKE PROTEIN-RELATED"/>
    <property type="match status" value="1"/>
</dbReference>